<dbReference type="AlphaFoldDB" id="A0A1G2F3U2"/>
<keyword evidence="5" id="KW-0694">RNA-binding</keyword>
<dbReference type="InterPro" id="IPR000114">
    <property type="entry name" value="Ribosomal_uL16_bact-type"/>
</dbReference>
<dbReference type="PANTHER" id="PTHR12220:SF13">
    <property type="entry name" value="LARGE RIBOSOMAL SUBUNIT PROTEIN UL16M"/>
    <property type="match status" value="1"/>
</dbReference>
<dbReference type="GO" id="GO:0006412">
    <property type="term" value="P:translation"/>
    <property type="evidence" value="ECO:0007669"/>
    <property type="project" value="InterPro"/>
</dbReference>
<keyword evidence="5" id="KW-0820">tRNA-binding</keyword>
<evidence type="ECO:0000256" key="2">
    <source>
        <dbReference type="ARBA" id="ARBA00022980"/>
    </source>
</evidence>
<comment type="subunit">
    <text evidence="5">Part of the 50S ribosomal subunit.</text>
</comment>
<proteinExistence type="inferred from homology"/>
<dbReference type="InterPro" id="IPR036920">
    <property type="entry name" value="Ribosomal_uL16_sf"/>
</dbReference>
<keyword evidence="3 4" id="KW-0687">Ribonucleoprotein</keyword>
<dbReference type="PANTHER" id="PTHR12220">
    <property type="entry name" value="50S/60S RIBOSOMAL PROTEIN L16"/>
    <property type="match status" value="1"/>
</dbReference>
<comment type="similarity">
    <text evidence="1 4">Belongs to the universal ribosomal protein uL16 family.</text>
</comment>
<dbReference type="EMBL" id="MHMS01000009">
    <property type="protein sequence ID" value="OGZ32310.1"/>
    <property type="molecule type" value="Genomic_DNA"/>
</dbReference>
<dbReference type="CDD" id="cd01433">
    <property type="entry name" value="Ribosomal_L16_L10e"/>
    <property type="match status" value="1"/>
</dbReference>
<comment type="function">
    <text evidence="5">Binds 23S rRNA and is also seen to make contacts with the A and possibly P site tRNAs.</text>
</comment>
<dbReference type="InterPro" id="IPR047873">
    <property type="entry name" value="Ribosomal_uL16"/>
</dbReference>
<comment type="caution">
    <text evidence="6">The sequence shown here is derived from an EMBL/GenBank/DDBJ whole genome shotgun (WGS) entry which is preliminary data.</text>
</comment>
<accession>A0A1G2F3U2</accession>
<dbReference type="NCBIfam" id="TIGR01164">
    <property type="entry name" value="rplP_bact"/>
    <property type="match status" value="1"/>
</dbReference>
<dbReference type="Proteomes" id="UP000176787">
    <property type="component" value="Unassembled WGS sequence"/>
</dbReference>
<gene>
    <name evidence="6" type="ORF">A3H02_00995</name>
</gene>
<dbReference type="InterPro" id="IPR016180">
    <property type="entry name" value="Ribosomal_uL16_dom"/>
</dbReference>
<dbReference type="GO" id="GO:0022625">
    <property type="term" value="C:cytosolic large ribosomal subunit"/>
    <property type="evidence" value="ECO:0007669"/>
    <property type="project" value="TreeGrafter"/>
</dbReference>
<dbReference type="GO" id="GO:0003735">
    <property type="term" value="F:structural constituent of ribosome"/>
    <property type="evidence" value="ECO:0007669"/>
    <property type="project" value="InterPro"/>
</dbReference>
<dbReference type="STRING" id="1801726.A3H02_00995"/>
<dbReference type="Pfam" id="PF00252">
    <property type="entry name" value="Ribosomal_L16"/>
    <property type="match status" value="1"/>
</dbReference>
<dbReference type="SUPFAM" id="SSF54686">
    <property type="entry name" value="Ribosomal protein L16p/L10e"/>
    <property type="match status" value="1"/>
</dbReference>
<dbReference type="GO" id="GO:0019843">
    <property type="term" value="F:rRNA binding"/>
    <property type="evidence" value="ECO:0007669"/>
    <property type="project" value="UniProtKB-KW"/>
</dbReference>
<evidence type="ECO:0000256" key="3">
    <source>
        <dbReference type="ARBA" id="ARBA00023274"/>
    </source>
</evidence>
<evidence type="ECO:0000256" key="5">
    <source>
        <dbReference type="RuleBase" id="RU004414"/>
    </source>
</evidence>
<keyword evidence="2 4" id="KW-0689">Ribosomal protein</keyword>
<evidence type="ECO:0000313" key="6">
    <source>
        <dbReference type="EMBL" id="OGZ32310.1"/>
    </source>
</evidence>
<evidence type="ECO:0000256" key="1">
    <source>
        <dbReference type="ARBA" id="ARBA00008931"/>
    </source>
</evidence>
<sequence length="137" mass="15282">MFFPKKVKFRKWQKMRGKPFKGVSSRGAKIAFGEFGLKAQEGGLIKTNHLESARKVLVRFIEKGGKFWIRVFPDQPFTKRPPELGMGGGKGDVAGYLVPIQKGRILFEIDGLAKDKAVEALRQVGGKLPVKTKIIAR</sequence>
<organism evidence="6 7">
    <name type="scientific">Candidatus Niyogibacteria bacterium RIFCSPLOWO2_12_FULL_41_13</name>
    <dbReference type="NCBI Taxonomy" id="1801726"/>
    <lineage>
        <taxon>Bacteria</taxon>
        <taxon>Candidatus Niyogiibacteriota</taxon>
    </lineage>
</organism>
<evidence type="ECO:0000313" key="7">
    <source>
        <dbReference type="Proteomes" id="UP000176787"/>
    </source>
</evidence>
<dbReference type="GO" id="GO:0000049">
    <property type="term" value="F:tRNA binding"/>
    <property type="evidence" value="ECO:0007669"/>
    <property type="project" value="UniProtKB-KW"/>
</dbReference>
<evidence type="ECO:0000256" key="4">
    <source>
        <dbReference type="RuleBase" id="RU004413"/>
    </source>
</evidence>
<dbReference type="Gene3D" id="3.90.1170.10">
    <property type="entry name" value="Ribosomal protein L10e/L16"/>
    <property type="match status" value="1"/>
</dbReference>
<keyword evidence="5" id="KW-0699">rRNA-binding</keyword>
<dbReference type="PRINTS" id="PR00060">
    <property type="entry name" value="RIBOSOMALL16"/>
</dbReference>
<reference evidence="6 7" key="1">
    <citation type="journal article" date="2016" name="Nat. Commun.">
        <title>Thousands of microbial genomes shed light on interconnected biogeochemical processes in an aquifer system.</title>
        <authorList>
            <person name="Anantharaman K."/>
            <person name="Brown C.T."/>
            <person name="Hug L.A."/>
            <person name="Sharon I."/>
            <person name="Castelle C.J."/>
            <person name="Probst A.J."/>
            <person name="Thomas B.C."/>
            <person name="Singh A."/>
            <person name="Wilkins M.J."/>
            <person name="Karaoz U."/>
            <person name="Brodie E.L."/>
            <person name="Williams K.H."/>
            <person name="Hubbard S.S."/>
            <person name="Banfield J.F."/>
        </authorList>
    </citation>
    <scope>NUCLEOTIDE SEQUENCE [LARGE SCALE GENOMIC DNA]</scope>
</reference>
<name>A0A1G2F3U2_9BACT</name>
<protein>
    <recommendedName>
        <fullName evidence="5">50S ribosomal protein L16</fullName>
    </recommendedName>
</protein>